<dbReference type="PRINTS" id="PR00111">
    <property type="entry name" value="ABHYDROLASE"/>
</dbReference>
<dbReference type="RefSeq" id="WP_085891045.1">
    <property type="nucleotide sequence ID" value="NZ_FWFL01000002.1"/>
</dbReference>
<evidence type="ECO:0000313" key="3">
    <source>
        <dbReference type="Proteomes" id="UP000193827"/>
    </source>
</evidence>
<evidence type="ECO:0000259" key="1">
    <source>
        <dbReference type="Pfam" id="PF00561"/>
    </source>
</evidence>
<gene>
    <name evidence="2" type="ORF">PEL8287_00767</name>
</gene>
<accession>A0A1Y5RJL7</accession>
<feature type="domain" description="AB hydrolase-1" evidence="1">
    <location>
        <begin position="59"/>
        <end position="290"/>
    </location>
</feature>
<dbReference type="InterPro" id="IPR000073">
    <property type="entry name" value="AB_hydrolase_1"/>
</dbReference>
<dbReference type="Proteomes" id="UP000193827">
    <property type="component" value="Unassembled WGS sequence"/>
</dbReference>
<name>A0A1Y5RJL7_9RHOB</name>
<dbReference type="PANTHER" id="PTHR43798">
    <property type="entry name" value="MONOACYLGLYCEROL LIPASE"/>
    <property type="match status" value="1"/>
</dbReference>
<dbReference type="Gene3D" id="3.40.50.1820">
    <property type="entry name" value="alpha/beta hydrolase"/>
    <property type="match status" value="1"/>
</dbReference>
<protein>
    <submittedName>
        <fullName evidence="2">Arylesterase</fullName>
        <ecNumber evidence="2">3.1.1.2</ecNumber>
    </submittedName>
</protein>
<dbReference type="InterPro" id="IPR050266">
    <property type="entry name" value="AB_hydrolase_sf"/>
</dbReference>
<dbReference type="OrthoDB" id="7267294at2"/>
<dbReference type="SUPFAM" id="SSF53474">
    <property type="entry name" value="alpha/beta-Hydrolases"/>
    <property type="match status" value="1"/>
</dbReference>
<dbReference type="AlphaFoldDB" id="A0A1Y5RJL7"/>
<dbReference type="InterPro" id="IPR029058">
    <property type="entry name" value="AB_hydrolase_fold"/>
</dbReference>
<dbReference type="PANTHER" id="PTHR43798:SF33">
    <property type="entry name" value="HYDROLASE, PUTATIVE (AFU_ORTHOLOGUE AFUA_2G14860)-RELATED"/>
    <property type="match status" value="1"/>
</dbReference>
<reference evidence="2 3" key="1">
    <citation type="submission" date="2017-03" db="EMBL/GenBank/DDBJ databases">
        <authorList>
            <person name="Afonso C.L."/>
            <person name="Miller P.J."/>
            <person name="Scott M.A."/>
            <person name="Spackman E."/>
            <person name="Goraichik I."/>
            <person name="Dimitrov K.M."/>
            <person name="Suarez D.L."/>
            <person name="Swayne D.E."/>
        </authorList>
    </citation>
    <scope>NUCLEOTIDE SEQUENCE [LARGE SCALE GENOMIC DNA]</scope>
    <source>
        <strain evidence="2 3">CECT 8287</strain>
    </source>
</reference>
<dbReference type="Pfam" id="PF00561">
    <property type="entry name" value="Abhydrolase_1"/>
    <property type="match status" value="1"/>
</dbReference>
<dbReference type="GO" id="GO:0016020">
    <property type="term" value="C:membrane"/>
    <property type="evidence" value="ECO:0007669"/>
    <property type="project" value="TreeGrafter"/>
</dbReference>
<sequence>MIWFLLILAIVIAAPFVREAMKPQMDDTLRRSAPGEFEQLSRGLTHYQWFGGTRGPVAVCVHGLTTPSFVWGPIAEGLAAMGFRVLVYDLYGRGYSDRPKGPQDPAFFVTQLEELMESQGIEDEITLLGYSMGGAIVTAFASLSPARLRHLVLLAPAGLGHDLGPLVRIVTQLGWLGDWLMLAFYERSFRKATEAERKLDSRIEDIVDLQQNELRIRGFVPAVLASLKGTLDHDQDEEHREINKEEVPVLAIWAKDDDVIPISGLGKLAQWNRAARQEVIENAGHQLAYTHTDEVLHAMRDLMKD</sequence>
<evidence type="ECO:0000313" key="2">
    <source>
        <dbReference type="EMBL" id="SLN19081.1"/>
    </source>
</evidence>
<dbReference type="GO" id="GO:0004064">
    <property type="term" value="F:arylesterase activity"/>
    <property type="evidence" value="ECO:0007669"/>
    <property type="project" value="UniProtKB-EC"/>
</dbReference>
<organism evidence="2 3">
    <name type="scientific">Roseovarius litorisediminis</name>
    <dbReference type="NCBI Taxonomy" id="1312363"/>
    <lineage>
        <taxon>Bacteria</taxon>
        <taxon>Pseudomonadati</taxon>
        <taxon>Pseudomonadota</taxon>
        <taxon>Alphaproteobacteria</taxon>
        <taxon>Rhodobacterales</taxon>
        <taxon>Roseobacteraceae</taxon>
        <taxon>Roseovarius</taxon>
    </lineage>
</organism>
<keyword evidence="2" id="KW-0378">Hydrolase</keyword>
<dbReference type="EC" id="3.1.1.2" evidence="2"/>
<proteinExistence type="predicted"/>
<keyword evidence="3" id="KW-1185">Reference proteome</keyword>
<dbReference type="EMBL" id="FWFL01000002">
    <property type="protein sequence ID" value="SLN19081.1"/>
    <property type="molecule type" value="Genomic_DNA"/>
</dbReference>